<sequence>MEASTSFLINDTEIANSTNFNTKPATEILYDEVHSTFWVVFIIYVCCSITWIIYCCLSYHRELEAVKKKVHENGVRRRLEFDRMLKAYERIPMLTQPRTASSTPPPEQIEPIEPV</sequence>
<reference evidence="3" key="1">
    <citation type="submission" date="2020-10" db="EMBL/GenBank/DDBJ databases">
        <authorList>
            <person name="Kikuchi T."/>
        </authorList>
    </citation>
    <scope>NUCLEOTIDE SEQUENCE</scope>
    <source>
        <strain evidence="3">NKZ352</strain>
    </source>
</reference>
<dbReference type="Proteomes" id="UP000835052">
    <property type="component" value="Unassembled WGS sequence"/>
</dbReference>
<organism evidence="3 4">
    <name type="scientific">Caenorhabditis auriculariae</name>
    <dbReference type="NCBI Taxonomy" id="2777116"/>
    <lineage>
        <taxon>Eukaryota</taxon>
        <taxon>Metazoa</taxon>
        <taxon>Ecdysozoa</taxon>
        <taxon>Nematoda</taxon>
        <taxon>Chromadorea</taxon>
        <taxon>Rhabditida</taxon>
        <taxon>Rhabditina</taxon>
        <taxon>Rhabditomorpha</taxon>
        <taxon>Rhabditoidea</taxon>
        <taxon>Rhabditidae</taxon>
        <taxon>Peloderinae</taxon>
        <taxon>Caenorhabditis</taxon>
    </lineage>
</organism>
<keyword evidence="2" id="KW-1133">Transmembrane helix</keyword>
<evidence type="ECO:0000313" key="4">
    <source>
        <dbReference type="Proteomes" id="UP000835052"/>
    </source>
</evidence>
<evidence type="ECO:0000256" key="2">
    <source>
        <dbReference type="SAM" id="Phobius"/>
    </source>
</evidence>
<feature type="region of interest" description="Disordered" evidence="1">
    <location>
        <begin position="95"/>
        <end position="115"/>
    </location>
</feature>
<keyword evidence="2" id="KW-0812">Transmembrane</keyword>
<feature type="transmembrane region" description="Helical" evidence="2">
    <location>
        <begin position="37"/>
        <end position="59"/>
    </location>
</feature>
<protein>
    <submittedName>
        <fullName evidence="3">Uncharacterized protein</fullName>
    </submittedName>
</protein>
<proteinExistence type="predicted"/>
<keyword evidence="2" id="KW-0472">Membrane</keyword>
<dbReference type="EMBL" id="CAJGYM010000060">
    <property type="protein sequence ID" value="CAD6195758.1"/>
    <property type="molecule type" value="Genomic_DNA"/>
</dbReference>
<evidence type="ECO:0000313" key="3">
    <source>
        <dbReference type="EMBL" id="CAD6195758.1"/>
    </source>
</evidence>
<name>A0A8S1HN02_9PELO</name>
<comment type="caution">
    <text evidence="3">The sequence shown here is derived from an EMBL/GenBank/DDBJ whole genome shotgun (WGS) entry which is preliminary data.</text>
</comment>
<keyword evidence="4" id="KW-1185">Reference proteome</keyword>
<dbReference type="AlphaFoldDB" id="A0A8S1HN02"/>
<evidence type="ECO:0000256" key="1">
    <source>
        <dbReference type="SAM" id="MobiDB-lite"/>
    </source>
</evidence>
<accession>A0A8S1HN02</accession>
<feature type="compositionally biased region" description="Pro residues" evidence="1">
    <location>
        <begin position="103"/>
        <end position="115"/>
    </location>
</feature>
<dbReference type="OrthoDB" id="5829347at2759"/>
<gene>
    <name evidence="3" type="ORF">CAUJ_LOCUS11677</name>
</gene>